<protein>
    <submittedName>
        <fullName evidence="2">Uncharacterized protein</fullName>
    </submittedName>
</protein>
<sequence>MSNQVSANDMDVDIAQATSPNASSVLSQLAQGPATTSTQVLTNRVSPRLSAKPAAPTMAKSPPPPIFLRKSVKKLLQTSHVDTLTLLRPFA</sequence>
<feature type="compositionally biased region" description="Polar residues" evidence="1">
    <location>
        <begin position="16"/>
        <end position="45"/>
    </location>
</feature>
<organism evidence="2 3">
    <name type="scientific">Eumeta variegata</name>
    <name type="common">Bagworm moth</name>
    <name type="synonym">Eumeta japonica</name>
    <dbReference type="NCBI Taxonomy" id="151549"/>
    <lineage>
        <taxon>Eukaryota</taxon>
        <taxon>Metazoa</taxon>
        <taxon>Ecdysozoa</taxon>
        <taxon>Arthropoda</taxon>
        <taxon>Hexapoda</taxon>
        <taxon>Insecta</taxon>
        <taxon>Pterygota</taxon>
        <taxon>Neoptera</taxon>
        <taxon>Endopterygota</taxon>
        <taxon>Lepidoptera</taxon>
        <taxon>Glossata</taxon>
        <taxon>Ditrysia</taxon>
        <taxon>Tineoidea</taxon>
        <taxon>Psychidae</taxon>
        <taxon>Oiketicinae</taxon>
        <taxon>Eumeta</taxon>
    </lineage>
</organism>
<feature type="region of interest" description="Disordered" evidence="1">
    <location>
        <begin position="1"/>
        <end position="65"/>
    </location>
</feature>
<keyword evidence="3" id="KW-1185">Reference proteome</keyword>
<dbReference type="Proteomes" id="UP000299102">
    <property type="component" value="Unassembled WGS sequence"/>
</dbReference>
<reference evidence="2 3" key="1">
    <citation type="journal article" date="2019" name="Commun. Biol.">
        <title>The bagworm genome reveals a unique fibroin gene that provides high tensile strength.</title>
        <authorList>
            <person name="Kono N."/>
            <person name="Nakamura H."/>
            <person name="Ohtoshi R."/>
            <person name="Tomita M."/>
            <person name="Numata K."/>
            <person name="Arakawa K."/>
        </authorList>
    </citation>
    <scope>NUCLEOTIDE SEQUENCE [LARGE SCALE GENOMIC DNA]</scope>
</reference>
<comment type="caution">
    <text evidence="2">The sequence shown here is derived from an EMBL/GenBank/DDBJ whole genome shotgun (WGS) entry which is preliminary data.</text>
</comment>
<proteinExistence type="predicted"/>
<dbReference type="EMBL" id="BGZK01000081">
    <property type="protein sequence ID" value="GBP16723.1"/>
    <property type="molecule type" value="Genomic_DNA"/>
</dbReference>
<dbReference type="AlphaFoldDB" id="A0A4C1TRV7"/>
<evidence type="ECO:0000256" key="1">
    <source>
        <dbReference type="SAM" id="MobiDB-lite"/>
    </source>
</evidence>
<evidence type="ECO:0000313" key="3">
    <source>
        <dbReference type="Proteomes" id="UP000299102"/>
    </source>
</evidence>
<name>A0A4C1TRV7_EUMVA</name>
<accession>A0A4C1TRV7</accession>
<evidence type="ECO:0000313" key="2">
    <source>
        <dbReference type="EMBL" id="GBP16723.1"/>
    </source>
</evidence>
<gene>
    <name evidence="2" type="ORF">EVAR_13343_1</name>
</gene>